<organism evidence="2 3">
    <name type="scientific">Oxalicibacterium flavum</name>
    <dbReference type="NCBI Taxonomy" id="179467"/>
    <lineage>
        <taxon>Bacteria</taxon>
        <taxon>Pseudomonadati</taxon>
        <taxon>Pseudomonadota</taxon>
        <taxon>Betaproteobacteria</taxon>
        <taxon>Burkholderiales</taxon>
        <taxon>Oxalobacteraceae</taxon>
        <taxon>Oxalicibacterium</taxon>
    </lineage>
</organism>
<comment type="caution">
    <text evidence="2">The sequence shown here is derived from an EMBL/GenBank/DDBJ whole genome shotgun (WGS) entry which is preliminary data.</text>
</comment>
<gene>
    <name evidence="2" type="ORF">GCM10007205_20710</name>
</gene>
<evidence type="ECO:0000256" key="1">
    <source>
        <dbReference type="SAM" id="MobiDB-lite"/>
    </source>
</evidence>
<name>A0A8J2XYB7_9BURK</name>
<dbReference type="RefSeq" id="WP_188396188.1">
    <property type="nucleotide sequence ID" value="NZ_BMCG01000004.1"/>
</dbReference>
<evidence type="ECO:0000313" key="2">
    <source>
        <dbReference type="EMBL" id="GGC11421.1"/>
    </source>
</evidence>
<evidence type="ECO:0000313" key="3">
    <source>
        <dbReference type="Proteomes" id="UP000620266"/>
    </source>
</evidence>
<dbReference type="AlphaFoldDB" id="A0A8J2XYB7"/>
<keyword evidence="3" id="KW-1185">Reference proteome</keyword>
<proteinExistence type="predicted"/>
<accession>A0A8J2XYB7</accession>
<reference evidence="2" key="1">
    <citation type="journal article" date="2014" name="Int. J. Syst. Evol. Microbiol.">
        <title>Complete genome sequence of Corynebacterium casei LMG S-19264T (=DSM 44701T), isolated from a smear-ripened cheese.</title>
        <authorList>
            <consortium name="US DOE Joint Genome Institute (JGI-PGF)"/>
            <person name="Walter F."/>
            <person name="Albersmeier A."/>
            <person name="Kalinowski J."/>
            <person name="Ruckert C."/>
        </authorList>
    </citation>
    <scope>NUCLEOTIDE SEQUENCE</scope>
    <source>
        <strain evidence="2">CCM 7086</strain>
    </source>
</reference>
<dbReference type="Proteomes" id="UP000620266">
    <property type="component" value="Unassembled WGS sequence"/>
</dbReference>
<protein>
    <recommendedName>
        <fullName evidence="4">Glycine zipper domain-containing protein</fullName>
    </recommendedName>
</protein>
<dbReference type="EMBL" id="BMCG01000004">
    <property type="protein sequence ID" value="GGC11421.1"/>
    <property type="molecule type" value="Genomic_DNA"/>
</dbReference>
<feature type="compositionally biased region" description="Basic and acidic residues" evidence="1">
    <location>
        <begin position="50"/>
        <end position="63"/>
    </location>
</feature>
<evidence type="ECO:0008006" key="4">
    <source>
        <dbReference type="Google" id="ProtNLM"/>
    </source>
</evidence>
<sequence length="177" mass="17841">MATIIAGRFAQQEEVQHAIAALQQAGAPAAQITSFYVNPPGQHDLYPVGGDRDESPGAEDVDKGSAAGIGAGGVAGAAAGAPAGPLGAIVGGLVGAHVGSLFGSLSQTDEDKDIPPIRQAGMLVAVSVSTPDEERRAIDVLRQAGGTCLERAQGQIVEGDWGDFDPLSTPEFIGEKA</sequence>
<feature type="region of interest" description="Disordered" evidence="1">
    <location>
        <begin position="43"/>
        <end position="64"/>
    </location>
</feature>
<reference evidence="2" key="2">
    <citation type="submission" date="2020-09" db="EMBL/GenBank/DDBJ databases">
        <authorList>
            <person name="Sun Q."/>
            <person name="Sedlacek I."/>
        </authorList>
    </citation>
    <scope>NUCLEOTIDE SEQUENCE</scope>
    <source>
        <strain evidence="2">CCM 7086</strain>
    </source>
</reference>